<dbReference type="PANTHER" id="PTHR24567:SF74">
    <property type="entry name" value="HTH-TYPE TRANSCRIPTIONAL REGULATOR ARCR"/>
    <property type="match status" value="1"/>
</dbReference>
<evidence type="ECO:0000313" key="6">
    <source>
        <dbReference type="EMBL" id="RBP07400.1"/>
    </source>
</evidence>
<dbReference type="InterPro" id="IPR036388">
    <property type="entry name" value="WH-like_DNA-bd_sf"/>
</dbReference>
<dbReference type="Gene3D" id="2.60.120.10">
    <property type="entry name" value="Jelly Rolls"/>
    <property type="match status" value="1"/>
</dbReference>
<dbReference type="SUPFAM" id="SSF46785">
    <property type="entry name" value="Winged helix' DNA-binding domain"/>
    <property type="match status" value="1"/>
</dbReference>
<dbReference type="EMBL" id="QNRK01000027">
    <property type="protein sequence ID" value="RBP07400.1"/>
    <property type="molecule type" value="Genomic_DNA"/>
</dbReference>
<name>A0A366F0A4_9HYPH</name>
<evidence type="ECO:0000313" key="7">
    <source>
        <dbReference type="Proteomes" id="UP000253529"/>
    </source>
</evidence>
<dbReference type="Gene3D" id="1.10.10.10">
    <property type="entry name" value="Winged helix-like DNA-binding domain superfamily/Winged helix DNA-binding domain"/>
    <property type="match status" value="1"/>
</dbReference>
<dbReference type="Proteomes" id="UP000253529">
    <property type="component" value="Unassembled WGS sequence"/>
</dbReference>
<dbReference type="SMART" id="SM00100">
    <property type="entry name" value="cNMP"/>
    <property type="match status" value="1"/>
</dbReference>
<dbReference type="CDD" id="cd00038">
    <property type="entry name" value="CAP_ED"/>
    <property type="match status" value="1"/>
</dbReference>
<dbReference type="SMART" id="SM00419">
    <property type="entry name" value="HTH_CRP"/>
    <property type="match status" value="1"/>
</dbReference>
<organism evidence="6 7">
    <name type="scientific">Roseiarcus fermentans</name>
    <dbReference type="NCBI Taxonomy" id="1473586"/>
    <lineage>
        <taxon>Bacteria</taxon>
        <taxon>Pseudomonadati</taxon>
        <taxon>Pseudomonadota</taxon>
        <taxon>Alphaproteobacteria</taxon>
        <taxon>Hyphomicrobiales</taxon>
        <taxon>Roseiarcaceae</taxon>
        <taxon>Roseiarcus</taxon>
    </lineage>
</organism>
<keyword evidence="2" id="KW-0238">DNA-binding</keyword>
<reference evidence="6 7" key="1">
    <citation type="submission" date="2018-06" db="EMBL/GenBank/DDBJ databases">
        <title>Genomic Encyclopedia of Type Strains, Phase IV (KMG-IV): sequencing the most valuable type-strain genomes for metagenomic binning, comparative biology and taxonomic classification.</title>
        <authorList>
            <person name="Goeker M."/>
        </authorList>
    </citation>
    <scope>NUCLEOTIDE SEQUENCE [LARGE SCALE GENOMIC DNA]</scope>
    <source>
        <strain evidence="6 7">DSM 24875</strain>
    </source>
</reference>
<evidence type="ECO:0000256" key="3">
    <source>
        <dbReference type="ARBA" id="ARBA00023163"/>
    </source>
</evidence>
<accession>A0A366F0A4</accession>
<dbReference type="Pfam" id="PF13545">
    <property type="entry name" value="HTH_Crp_2"/>
    <property type="match status" value="1"/>
</dbReference>
<proteinExistence type="predicted"/>
<evidence type="ECO:0000259" key="5">
    <source>
        <dbReference type="PROSITE" id="PS51063"/>
    </source>
</evidence>
<dbReference type="Pfam" id="PF00027">
    <property type="entry name" value="cNMP_binding"/>
    <property type="match status" value="1"/>
</dbReference>
<dbReference type="PROSITE" id="PS50042">
    <property type="entry name" value="CNMP_BINDING_3"/>
    <property type="match status" value="1"/>
</dbReference>
<keyword evidence="1" id="KW-0805">Transcription regulation</keyword>
<dbReference type="SUPFAM" id="SSF51206">
    <property type="entry name" value="cAMP-binding domain-like"/>
    <property type="match status" value="1"/>
</dbReference>
<evidence type="ECO:0000256" key="2">
    <source>
        <dbReference type="ARBA" id="ARBA00023125"/>
    </source>
</evidence>
<dbReference type="OrthoDB" id="3182344at2"/>
<gene>
    <name evidence="6" type="ORF">DFR50_12745</name>
</gene>
<evidence type="ECO:0000256" key="1">
    <source>
        <dbReference type="ARBA" id="ARBA00023015"/>
    </source>
</evidence>
<dbReference type="InterPro" id="IPR014710">
    <property type="entry name" value="RmlC-like_jellyroll"/>
</dbReference>
<dbReference type="InterPro" id="IPR050397">
    <property type="entry name" value="Env_Response_Regulators"/>
</dbReference>
<dbReference type="PANTHER" id="PTHR24567">
    <property type="entry name" value="CRP FAMILY TRANSCRIPTIONAL REGULATORY PROTEIN"/>
    <property type="match status" value="1"/>
</dbReference>
<dbReference type="GO" id="GO:0003677">
    <property type="term" value="F:DNA binding"/>
    <property type="evidence" value="ECO:0007669"/>
    <property type="project" value="UniProtKB-KW"/>
</dbReference>
<dbReference type="AlphaFoldDB" id="A0A366F0A4"/>
<protein>
    <submittedName>
        <fullName evidence="6">CRP-like cAMP-binding protein</fullName>
    </submittedName>
</protein>
<keyword evidence="3" id="KW-0804">Transcription</keyword>
<dbReference type="InterPro" id="IPR012318">
    <property type="entry name" value="HTH_CRP"/>
</dbReference>
<feature type="domain" description="Cyclic nucleotide-binding" evidence="4">
    <location>
        <begin position="12"/>
        <end position="131"/>
    </location>
</feature>
<feature type="domain" description="HTH crp-type" evidence="5">
    <location>
        <begin position="145"/>
        <end position="217"/>
    </location>
</feature>
<dbReference type="InterPro" id="IPR018490">
    <property type="entry name" value="cNMP-bd_dom_sf"/>
</dbReference>
<dbReference type="GO" id="GO:0003700">
    <property type="term" value="F:DNA-binding transcription factor activity"/>
    <property type="evidence" value="ECO:0007669"/>
    <property type="project" value="TreeGrafter"/>
</dbReference>
<sequence length="229" mass="25562">MSVPSTLAAHRYFRSFDAETCKGLDRQCIWLRTTAGAWILDQSATDRDVFFILSGQLRAVYNNARQDLIFNDMNAGSIFGEMAAIDGAPRAASVFAIVDSLVAKMPANLFVETMFNNRPLCEAVVKTLIQRLRAMSSRVSELGALNVRCRVHAELLRLARRDRDDPRRAIIVTPPNQSELAARINTRRETVSREINAMERNGLIERRRGAIVITDVLKLSAELQQASSG</sequence>
<dbReference type="RefSeq" id="WP_113891325.1">
    <property type="nucleotide sequence ID" value="NZ_QNRK01000027.1"/>
</dbReference>
<keyword evidence="7" id="KW-1185">Reference proteome</keyword>
<evidence type="ECO:0000259" key="4">
    <source>
        <dbReference type="PROSITE" id="PS50042"/>
    </source>
</evidence>
<dbReference type="PROSITE" id="PS51063">
    <property type="entry name" value="HTH_CRP_2"/>
    <property type="match status" value="1"/>
</dbReference>
<dbReference type="GO" id="GO:0005829">
    <property type="term" value="C:cytosol"/>
    <property type="evidence" value="ECO:0007669"/>
    <property type="project" value="TreeGrafter"/>
</dbReference>
<dbReference type="InterPro" id="IPR036390">
    <property type="entry name" value="WH_DNA-bd_sf"/>
</dbReference>
<dbReference type="InterPro" id="IPR000595">
    <property type="entry name" value="cNMP-bd_dom"/>
</dbReference>
<comment type="caution">
    <text evidence="6">The sequence shown here is derived from an EMBL/GenBank/DDBJ whole genome shotgun (WGS) entry which is preliminary data.</text>
</comment>